<dbReference type="AlphaFoldDB" id="A0A846YU57"/>
<dbReference type="EMBL" id="JAAXOT010000028">
    <property type="protein sequence ID" value="NKY60792.1"/>
    <property type="molecule type" value="Genomic_DNA"/>
</dbReference>
<reference evidence="2 3" key="1">
    <citation type="submission" date="2020-04" db="EMBL/GenBank/DDBJ databases">
        <title>MicrobeNet Type strains.</title>
        <authorList>
            <person name="Nicholson A.C."/>
        </authorList>
    </citation>
    <scope>NUCLEOTIDE SEQUENCE [LARGE SCALE GENOMIC DNA]</scope>
    <source>
        <strain evidence="2 3">JCM 3332</strain>
    </source>
</reference>
<accession>A0A846YU57</accession>
<keyword evidence="3" id="KW-1185">Reference proteome</keyword>
<evidence type="ECO:0000313" key="2">
    <source>
        <dbReference type="EMBL" id="NKY60792.1"/>
    </source>
</evidence>
<gene>
    <name evidence="2" type="ORF">HGA15_32580</name>
</gene>
<evidence type="ECO:0000313" key="3">
    <source>
        <dbReference type="Proteomes" id="UP000570678"/>
    </source>
</evidence>
<evidence type="ECO:0000256" key="1">
    <source>
        <dbReference type="SAM" id="MobiDB-lite"/>
    </source>
</evidence>
<proteinExistence type="predicted"/>
<feature type="region of interest" description="Disordered" evidence="1">
    <location>
        <begin position="223"/>
        <end position="261"/>
    </location>
</feature>
<feature type="region of interest" description="Disordered" evidence="1">
    <location>
        <begin position="303"/>
        <end position="323"/>
    </location>
</feature>
<sequence length="366" mass="41023">MPREYARFQLSMWEDDDFLNLTPPAQHLYFVLATDPEMSYCGRVDWRPTRLRVRAAGWTPERIESAAAELEEARFVLFDPDTEEALVRALIRSDELLRNPKMGISVVRAYGAVASRTLRAAVVTEVKRAHAEHPEYSSFSSPISGEHLARLMTRPDLEEHGYTNRITNHIGNHIGNRIGNAEPVENTNRIGNAIGNPIGNADRSVSYLHTADRIQQTYIPHTARAADPGEPDAPPPAQTSRQRRREPAPIPEEWAPTDTHRHKAGRMGVDLEHEADQFRNHALANGRLQVDWNAAFHTWLGKARPRPATHATPGPPATAGDRKRADLNATFDELNRQVAHQRPLMQVIDAEPAQPAIDFTDWSATA</sequence>
<protein>
    <submittedName>
        <fullName evidence="2">Uncharacterized protein</fullName>
    </submittedName>
</protein>
<comment type="caution">
    <text evidence="2">The sequence shown here is derived from an EMBL/GenBank/DDBJ whole genome shotgun (WGS) entry which is preliminary data.</text>
</comment>
<organism evidence="2 3">
    <name type="scientific">Nocardia flavorosea</name>
    <dbReference type="NCBI Taxonomy" id="53429"/>
    <lineage>
        <taxon>Bacteria</taxon>
        <taxon>Bacillati</taxon>
        <taxon>Actinomycetota</taxon>
        <taxon>Actinomycetes</taxon>
        <taxon>Mycobacteriales</taxon>
        <taxon>Nocardiaceae</taxon>
        <taxon>Nocardia</taxon>
    </lineage>
</organism>
<name>A0A846YU57_9NOCA</name>
<dbReference type="Proteomes" id="UP000570678">
    <property type="component" value="Unassembled WGS sequence"/>
</dbReference>
<dbReference type="RefSeq" id="WP_062979881.1">
    <property type="nucleotide sequence ID" value="NZ_JAAXOT010000028.1"/>
</dbReference>